<keyword evidence="4" id="KW-1185">Reference proteome</keyword>
<feature type="transmembrane region" description="Helical" evidence="2">
    <location>
        <begin position="486"/>
        <end position="507"/>
    </location>
</feature>
<proteinExistence type="predicted"/>
<evidence type="ECO:0000256" key="2">
    <source>
        <dbReference type="SAM" id="Phobius"/>
    </source>
</evidence>
<sequence length="551" mass="62091">MSGTQPYATMVTNFDSTEQRTAWERFLKDDKTAPSIRNLWIRDDSQRPCEWLLNSHTELATYFAGVIRTAYLYCNRIMLTDAQLFDGIFFLALGPTIVNGILGKSYKDGPAIIVSGRKKTLKQCLKAFTISTIANVQRATNTETPSAQPENPNLQRTTNHHTIRPLEYCVYGHTVSPEESLGQPESFYASLDERLAKAQRGEEKLTTVIAQAYACALCPEENPTSQYRFLAQRWQEWLDAEQQGLILYENQNDVQAQNRANSEGFNKHFAHYASDYAPVLRKKYRLSSPESTNMAYATSDANDNISKFATTLEAIAAMPKRSDAFTRIEQSKLPDGGSHEPCDTNQSHRPSSGTDSKKEMNGPQLTQRALRDWYQFVYQRSLARHLGAHLIAVSTPPNSFEQMVAADQRTRRSSLVLTGKITDRLGGMPATRFSTFRYESRSAIKRWQQCTPVTSQHEQRVSTRNVAYAVQQATEERSLVEDGKNMLWGTLLAGILALLSALTDNIWLNGNAPLWLIVLAAWSIAVVPNLIDVAQWLWDVHSTSKTVVYLQ</sequence>
<reference evidence="3 4" key="1">
    <citation type="submission" date="2020-02" db="EMBL/GenBank/DDBJ databases">
        <title>Characterization of phylogenetic diversity of novel bifidobacterial species isolated in Czech ZOOs.</title>
        <authorList>
            <person name="Lugli G.A."/>
            <person name="Vera N.B."/>
            <person name="Ventura M."/>
        </authorList>
    </citation>
    <scope>NUCLEOTIDE SEQUENCE [LARGE SCALE GENOMIC DNA]</scope>
    <source>
        <strain evidence="3 4">DSM 109963</strain>
    </source>
</reference>
<feature type="compositionally biased region" description="Polar residues" evidence="1">
    <location>
        <begin position="343"/>
        <end position="354"/>
    </location>
</feature>
<evidence type="ECO:0000313" key="4">
    <source>
        <dbReference type="Proteomes" id="UP000553756"/>
    </source>
</evidence>
<feature type="transmembrane region" description="Helical" evidence="2">
    <location>
        <begin position="514"/>
        <end position="538"/>
    </location>
</feature>
<protein>
    <submittedName>
        <fullName evidence="3">Uncharacterized protein</fullName>
    </submittedName>
</protein>
<dbReference type="Proteomes" id="UP000553756">
    <property type="component" value="Unassembled WGS sequence"/>
</dbReference>
<keyword evidence="2" id="KW-1133">Transmembrane helix</keyword>
<dbReference type="RefSeq" id="WP_172145921.1">
    <property type="nucleotide sequence ID" value="NZ_JAAIIJ010000021.1"/>
</dbReference>
<comment type="caution">
    <text evidence="3">The sequence shown here is derived from an EMBL/GenBank/DDBJ whole genome shotgun (WGS) entry which is preliminary data.</text>
</comment>
<feature type="compositionally biased region" description="Basic and acidic residues" evidence="1">
    <location>
        <begin position="331"/>
        <end position="342"/>
    </location>
</feature>
<organism evidence="3 4">
    <name type="scientific">Bifidobacterium panos</name>
    <dbReference type="NCBI Taxonomy" id="2675321"/>
    <lineage>
        <taxon>Bacteria</taxon>
        <taxon>Bacillati</taxon>
        <taxon>Actinomycetota</taxon>
        <taxon>Actinomycetes</taxon>
        <taxon>Bifidobacteriales</taxon>
        <taxon>Bifidobacteriaceae</taxon>
        <taxon>Bifidobacterium</taxon>
    </lineage>
</organism>
<evidence type="ECO:0000256" key="1">
    <source>
        <dbReference type="SAM" id="MobiDB-lite"/>
    </source>
</evidence>
<feature type="region of interest" description="Disordered" evidence="1">
    <location>
        <begin position="331"/>
        <end position="364"/>
    </location>
</feature>
<name>A0ABX1SX91_9BIFI</name>
<keyword evidence="2" id="KW-0812">Transmembrane</keyword>
<gene>
    <name evidence="3" type="ORF">G1C94_1072</name>
</gene>
<evidence type="ECO:0000313" key="3">
    <source>
        <dbReference type="EMBL" id="NMN02450.1"/>
    </source>
</evidence>
<accession>A0ABX1SX91</accession>
<keyword evidence="2" id="KW-0472">Membrane</keyword>
<dbReference type="EMBL" id="JAAIIJ010000021">
    <property type="protein sequence ID" value="NMN02450.1"/>
    <property type="molecule type" value="Genomic_DNA"/>
</dbReference>